<dbReference type="AlphaFoldDB" id="A0A2A6EF12"/>
<organism evidence="1 2">
    <name type="scientific">Prevotella intermedia</name>
    <dbReference type="NCBI Taxonomy" id="28131"/>
    <lineage>
        <taxon>Bacteria</taxon>
        <taxon>Pseudomonadati</taxon>
        <taxon>Bacteroidota</taxon>
        <taxon>Bacteroidia</taxon>
        <taxon>Bacteroidales</taxon>
        <taxon>Prevotellaceae</taxon>
        <taxon>Prevotella</taxon>
    </lineage>
</organism>
<name>A0A2A6EF12_PREIN</name>
<reference evidence="1 2" key="1">
    <citation type="submission" date="2017-09" db="EMBL/GenBank/DDBJ databases">
        <title>Phase variable restriction modification systems are present in the genome sequences of periodontal pathogens Prevotella intermedia, Tannerella forsythia and Porphyromonas gingivalis.</title>
        <authorList>
            <person name="Haigh R.D."/>
            <person name="Crawford L."/>
            <person name="Ralph J."/>
            <person name="Wanford J."/>
            <person name="Vartoukian S.R."/>
            <person name="Hijazib K."/>
            <person name="Wade W."/>
            <person name="Oggioni M.R."/>
        </authorList>
    </citation>
    <scope>NUCLEOTIDE SEQUENCE [LARGE SCALE GENOMIC DNA]</scope>
    <source>
        <strain evidence="1 2">WW2834</strain>
    </source>
</reference>
<evidence type="ECO:0000313" key="1">
    <source>
        <dbReference type="EMBL" id="PDP60498.1"/>
    </source>
</evidence>
<comment type="caution">
    <text evidence="1">The sequence shown here is derived from an EMBL/GenBank/DDBJ whole genome shotgun (WGS) entry which is preliminary data.</text>
</comment>
<proteinExistence type="predicted"/>
<gene>
    <name evidence="1" type="ORF">CLI71_05005</name>
</gene>
<accession>A0A2A6EF12</accession>
<protein>
    <submittedName>
        <fullName evidence="1">Uncharacterized protein</fullName>
    </submittedName>
</protein>
<dbReference type="EMBL" id="NSLY01000010">
    <property type="protein sequence ID" value="PDP60498.1"/>
    <property type="molecule type" value="Genomic_DNA"/>
</dbReference>
<dbReference type="Proteomes" id="UP000219058">
    <property type="component" value="Unassembled WGS sequence"/>
</dbReference>
<sequence>MQNLLFCIPKAALLHGKSVGFALQKSRFRNAKTKLSFFFGSFFTKAKLFPRSIIELIGILENTKNTPATIRLRIKLRLFFANLRRIIAVLSAKVCSCGKNVLSLPTNRFKLYEQ</sequence>
<evidence type="ECO:0000313" key="2">
    <source>
        <dbReference type="Proteomes" id="UP000219058"/>
    </source>
</evidence>